<sequence>MEHSMPADHGTQNPVSEETQNIIPQYQEMGKCHQPPFPEPSPQILLLTTSRDLPPYLPLFVGMYAATPLLNLTCREFYRCKLRPQQEVAQREFVQLALDALAVLSKAWYDLSPEELEAFEKSQYSWTGVESLARQLEGSLHEMMVRLDDFFFLGALTRYPHNPVGTNIPRYSHVELLTGFGNLKESIGDNRLAESEAVYQAVRWFAKIRIFPKMNYGEHLPNSVERISFEDNVASLIHEMVHAYLQMFVCRGPQCTRNLLNMIGLTGHGPTFMKMHGLIVETVRTWHPSLEYVGQKRCDEGTCFDRVNHNYEQRAIEAYKKTDQHEGYLSLKADSPHMLIRIIEDKLPNGKPWCNVVYRPPVSNKRQQIDPDAEFVDDENDGGYDDSEEYEEEEDDEMNDL</sequence>
<dbReference type="AlphaFoldDB" id="A0A135T7T2"/>
<proteinExistence type="predicted"/>
<keyword evidence="3" id="KW-1185">Reference proteome</keyword>
<gene>
    <name evidence="2" type="ORF">CNYM01_09008</name>
</gene>
<feature type="region of interest" description="Disordered" evidence="1">
    <location>
        <begin position="364"/>
        <end position="401"/>
    </location>
</feature>
<organism evidence="2 3">
    <name type="scientific">Colletotrichum nymphaeae SA-01</name>
    <dbReference type="NCBI Taxonomy" id="1460502"/>
    <lineage>
        <taxon>Eukaryota</taxon>
        <taxon>Fungi</taxon>
        <taxon>Dikarya</taxon>
        <taxon>Ascomycota</taxon>
        <taxon>Pezizomycotina</taxon>
        <taxon>Sordariomycetes</taxon>
        <taxon>Hypocreomycetidae</taxon>
        <taxon>Glomerellales</taxon>
        <taxon>Glomerellaceae</taxon>
        <taxon>Colletotrichum</taxon>
        <taxon>Colletotrichum acutatum species complex</taxon>
    </lineage>
</organism>
<dbReference type="EMBL" id="JEMN01001209">
    <property type="protein sequence ID" value="KXH44195.1"/>
    <property type="molecule type" value="Genomic_DNA"/>
</dbReference>
<evidence type="ECO:0000313" key="2">
    <source>
        <dbReference type="EMBL" id="KXH44195.1"/>
    </source>
</evidence>
<evidence type="ECO:0000313" key="3">
    <source>
        <dbReference type="Proteomes" id="UP000070054"/>
    </source>
</evidence>
<name>A0A135T7T2_9PEZI</name>
<reference evidence="2 3" key="1">
    <citation type="submission" date="2014-02" db="EMBL/GenBank/DDBJ databases">
        <title>The genome sequence of Colletotrichum nymphaeae SA-01.</title>
        <authorList>
            <person name="Baroncelli R."/>
            <person name="Thon M.R."/>
        </authorList>
    </citation>
    <scope>NUCLEOTIDE SEQUENCE [LARGE SCALE GENOMIC DNA]</scope>
    <source>
        <strain evidence="2 3">SA-01</strain>
    </source>
</reference>
<comment type="caution">
    <text evidence="2">The sequence shown here is derived from an EMBL/GenBank/DDBJ whole genome shotgun (WGS) entry which is preliminary data.</text>
</comment>
<feature type="compositionally biased region" description="Acidic residues" evidence="1">
    <location>
        <begin position="371"/>
        <end position="401"/>
    </location>
</feature>
<evidence type="ECO:0000256" key="1">
    <source>
        <dbReference type="SAM" id="MobiDB-lite"/>
    </source>
</evidence>
<accession>A0A135T7T2</accession>
<dbReference type="OrthoDB" id="5236983at2759"/>
<dbReference type="Proteomes" id="UP000070054">
    <property type="component" value="Unassembled WGS sequence"/>
</dbReference>
<evidence type="ECO:0008006" key="4">
    <source>
        <dbReference type="Google" id="ProtNLM"/>
    </source>
</evidence>
<protein>
    <recommendedName>
        <fullName evidence="4">SprT-like domain-containing protein</fullName>
    </recommendedName>
</protein>